<evidence type="ECO:0000256" key="3">
    <source>
        <dbReference type="ARBA" id="ARBA00022475"/>
    </source>
</evidence>
<evidence type="ECO:0000256" key="2">
    <source>
        <dbReference type="ARBA" id="ARBA00022448"/>
    </source>
</evidence>
<dbReference type="InterPro" id="IPR001851">
    <property type="entry name" value="ABC_transp_permease"/>
</dbReference>
<proteinExistence type="predicted"/>
<evidence type="ECO:0000256" key="1">
    <source>
        <dbReference type="ARBA" id="ARBA00004651"/>
    </source>
</evidence>
<organism evidence="9 10">
    <name type="scientific">Agrobacterium tumefaciens str. Kerr 14</name>
    <dbReference type="NCBI Taxonomy" id="1183424"/>
    <lineage>
        <taxon>Bacteria</taxon>
        <taxon>Pseudomonadati</taxon>
        <taxon>Pseudomonadota</taxon>
        <taxon>Alphaproteobacteria</taxon>
        <taxon>Hyphomicrobiales</taxon>
        <taxon>Rhizobiaceae</taxon>
        <taxon>Rhizobium/Agrobacterium group</taxon>
        <taxon>Agrobacterium</taxon>
        <taxon>Agrobacterium tumefaciens complex</taxon>
    </lineage>
</organism>
<feature type="transmembrane region" description="Helical" evidence="8">
    <location>
        <begin position="255"/>
        <end position="283"/>
    </location>
</feature>
<keyword evidence="7 8" id="KW-0472">Membrane</keyword>
<feature type="transmembrane region" description="Helical" evidence="8">
    <location>
        <begin position="303"/>
        <end position="321"/>
    </location>
</feature>
<keyword evidence="2" id="KW-0813">Transport</keyword>
<evidence type="ECO:0000256" key="5">
    <source>
        <dbReference type="ARBA" id="ARBA00022692"/>
    </source>
</evidence>
<feature type="transmembrane region" description="Helical" evidence="8">
    <location>
        <begin position="224"/>
        <end position="243"/>
    </location>
</feature>
<feature type="transmembrane region" description="Helical" evidence="8">
    <location>
        <begin position="21"/>
        <end position="44"/>
    </location>
</feature>
<dbReference type="CDD" id="cd06579">
    <property type="entry name" value="TM_PBP1_transp_AraH_like"/>
    <property type="match status" value="1"/>
</dbReference>
<protein>
    <submittedName>
        <fullName evidence="9">Ribose ABC transporter, permease protein</fullName>
    </submittedName>
</protein>
<sequence length="330" mass="34410">MTEKSFEPERMLRDLKRIERLRSIKMLMIPLAALFVLILAIAYFQPKVISMRAFSSFATDAAPLLTLAMGASLVILIGGIDLSIANMASFAAVTFVLMAPALEDYAFIAVLLLAAFIGGCQGLVHSWAQIPSFVVSFGTLGILYGTTHYISNATAAPLTAPSAVIAFLGARTGVFPNGIFVVAIVAAVLILAMRYTRLGRDIYAVGSAERAAYLSGVRTTRVRVIVFAISGVCAALAGLLLLSQTSYSSPAMANNYLLPAIVGVVVGGVSISGGVGGIGSALIGGMIAVGVRLGTVIIGLNPAYQNIVFGIVILVAVALTIDREKIGIIK</sequence>
<feature type="transmembrane region" description="Helical" evidence="8">
    <location>
        <begin position="105"/>
        <end position="124"/>
    </location>
</feature>
<evidence type="ECO:0000256" key="8">
    <source>
        <dbReference type="SAM" id="Phobius"/>
    </source>
</evidence>
<accession>A0A1S7SAN6</accession>
<dbReference type="Proteomes" id="UP000191897">
    <property type="component" value="Unassembled WGS sequence"/>
</dbReference>
<dbReference type="Pfam" id="PF02653">
    <property type="entry name" value="BPD_transp_2"/>
    <property type="match status" value="1"/>
</dbReference>
<name>A0A1S7SAN6_AGRTU</name>
<feature type="transmembrane region" description="Helical" evidence="8">
    <location>
        <begin position="130"/>
        <end position="151"/>
    </location>
</feature>
<dbReference type="PANTHER" id="PTHR32196">
    <property type="entry name" value="ABC TRANSPORTER PERMEASE PROTEIN YPHD-RELATED-RELATED"/>
    <property type="match status" value="1"/>
</dbReference>
<dbReference type="EMBL" id="FBWC01000035">
    <property type="protein sequence ID" value="CUX65248.1"/>
    <property type="molecule type" value="Genomic_DNA"/>
</dbReference>
<keyword evidence="3" id="KW-1003">Cell membrane</keyword>
<evidence type="ECO:0000256" key="4">
    <source>
        <dbReference type="ARBA" id="ARBA00022519"/>
    </source>
</evidence>
<evidence type="ECO:0000313" key="9">
    <source>
        <dbReference type="EMBL" id="CUX65248.1"/>
    </source>
</evidence>
<keyword evidence="6 8" id="KW-1133">Transmembrane helix</keyword>
<feature type="transmembrane region" description="Helical" evidence="8">
    <location>
        <begin position="163"/>
        <end position="193"/>
    </location>
</feature>
<evidence type="ECO:0000256" key="6">
    <source>
        <dbReference type="ARBA" id="ARBA00022989"/>
    </source>
</evidence>
<dbReference type="GO" id="GO:0005886">
    <property type="term" value="C:plasma membrane"/>
    <property type="evidence" value="ECO:0007669"/>
    <property type="project" value="UniProtKB-SubCell"/>
</dbReference>
<keyword evidence="5 8" id="KW-0812">Transmembrane</keyword>
<gene>
    <name evidence="9" type="ORF">AGR4C_pa40033</name>
</gene>
<dbReference type="GO" id="GO:0022857">
    <property type="term" value="F:transmembrane transporter activity"/>
    <property type="evidence" value="ECO:0007669"/>
    <property type="project" value="InterPro"/>
</dbReference>
<dbReference type="PANTHER" id="PTHR32196:SF21">
    <property type="entry name" value="ABC TRANSPORTER PERMEASE PROTEIN YPHD-RELATED"/>
    <property type="match status" value="1"/>
</dbReference>
<keyword evidence="4" id="KW-0997">Cell inner membrane</keyword>
<reference evidence="9 10" key="1">
    <citation type="submission" date="2016-01" db="EMBL/GenBank/DDBJ databases">
        <authorList>
            <person name="Oliw E.H."/>
        </authorList>
    </citation>
    <scope>NUCLEOTIDE SEQUENCE [LARGE SCALE GENOMIC DNA]</scope>
    <source>
        <strain evidence="9 10">Kerr 14</strain>
    </source>
</reference>
<dbReference type="RefSeq" id="WP_080867517.1">
    <property type="nucleotide sequence ID" value="NZ_LT009732.1"/>
</dbReference>
<comment type="subcellular location">
    <subcellularLocation>
        <location evidence="1">Cell membrane</location>
        <topology evidence="1">Multi-pass membrane protein</topology>
    </subcellularLocation>
</comment>
<feature type="transmembrane region" description="Helical" evidence="8">
    <location>
        <begin position="64"/>
        <end position="93"/>
    </location>
</feature>
<evidence type="ECO:0000256" key="7">
    <source>
        <dbReference type="ARBA" id="ARBA00023136"/>
    </source>
</evidence>
<evidence type="ECO:0000313" key="10">
    <source>
        <dbReference type="Proteomes" id="UP000191897"/>
    </source>
</evidence>
<dbReference type="AlphaFoldDB" id="A0A1S7SAN6"/>